<keyword evidence="3" id="KW-1185">Reference proteome</keyword>
<dbReference type="EMBL" id="CAJQZP010001254">
    <property type="protein sequence ID" value="CAG5033514.1"/>
    <property type="molecule type" value="Genomic_DNA"/>
</dbReference>
<dbReference type="Proteomes" id="UP000691718">
    <property type="component" value="Unassembled WGS sequence"/>
</dbReference>
<reference evidence="2" key="1">
    <citation type="submission" date="2021-04" db="EMBL/GenBank/DDBJ databases">
        <authorList>
            <person name="Tunstrom K."/>
        </authorList>
    </citation>
    <scope>NUCLEOTIDE SEQUENCE</scope>
</reference>
<feature type="region of interest" description="Disordered" evidence="1">
    <location>
        <begin position="135"/>
        <end position="154"/>
    </location>
</feature>
<sequence>MFRGNHPPQHLGSRHVTTPMENNVKEKKSGLVTQSSLRMKQRTKAHDSFNETQEAVEVPKSEKEKRLSNSVDAIITKRDTKSKVICSAKGLLETNLDDLFNDLQKLDGWTGQSKSLGASEPSLSVSDKNIKAATKRESLVSEDDTADDTATNSDCIDQEAREQRKCMGARRIGHILRRVISRNGKFHSHYFDDYIS</sequence>
<name>A0A8S3XSI2_PARAO</name>
<proteinExistence type="predicted"/>
<protein>
    <submittedName>
        <fullName evidence="2">(apollo) hypothetical protein</fullName>
    </submittedName>
</protein>
<evidence type="ECO:0000313" key="3">
    <source>
        <dbReference type="Proteomes" id="UP000691718"/>
    </source>
</evidence>
<organism evidence="2 3">
    <name type="scientific">Parnassius apollo</name>
    <name type="common">Apollo butterfly</name>
    <name type="synonym">Papilio apollo</name>
    <dbReference type="NCBI Taxonomy" id="110799"/>
    <lineage>
        <taxon>Eukaryota</taxon>
        <taxon>Metazoa</taxon>
        <taxon>Ecdysozoa</taxon>
        <taxon>Arthropoda</taxon>
        <taxon>Hexapoda</taxon>
        <taxon>Insecta</taxon>
        <taxon>Pterygota</taxon>
        <taxon>Neoptera</taxon>
        <taxon>Endopterygota</taxon>
        <taxon>Lepidoptera</taxon>
        <taxon>Glossata</taxon>
        <taxon>Ditrysia</taxon>
        <taxon>Papilionoidea</taxon>
        <taxon>Papilionidae</taxon>
        <taxon>Parnassiinae</taxon>
        <taxon>Parnassini</taxon>
        <taxon>Parnassius</taxon>
        <taxon>Parnassius</taxon>
    </lineage>
</organism>
<dbReference type="OrthoDB" id="7407704at2759"/>
<accession>A0A8S3XSI2</accession>
<dbReference type="AlphaFoldDB" id="A0A8S3XSI2"/>
<gene>
    <name evidence="2" type="ORF">PAPOLLO_LOCUS20137</name>
</gene>
<feature type="region of interest" description="Disordered" evidence="1">
    <location>
        <begin position="1"/>
        <end position="63"/>
    </location>
</feature>
<comment type="caution">
    <text evidence="2">The sequence shown here is derived from an EMBL/GenBank/DDBJ whole genome shotgun (WGS) entry which is preliminary data.</text>
</comment>
<evidence type="ECO:0000256" key="1">
    <source>
        <dbReference type="SAM" id="MobiDB-lite"/>
    </source>
</evidence>
<evidence type="ECO:0000313" key="2">
    <source>
        <dbReference type="EMBL" id="CAG5033514.1"/>
    </source>
</evidence>